<dbReference type="Proteomes" id="UP001499954">
    <property type="component" value="Unassembled WGS sequence"/>
</dbReference>
<dbReference type="RefSeq" id="WP_157414921.1">
    <property type="nucleotide sequence ID" value="NZ_BAAAMK010000001.1"/>
</dbReference>
<name>A0ABP5BG62_9MICO</name>
<evidence type="ECO:0000256" key="4">
    <source>
        <dbReference type="ARBA" id="ARBA00022692"/>
    </source>
</evidence>
<keyword evidence="4 12" id="KW-0812">Transmembrane</keyword>
<dbReference type="Pfam" id="PF00520">
    <property type="entry name" value="Ion_trans"/>
    <property type="match status" value="1"/>
</dbReference>
<keyword evidence="2" id="KW-0813">Transport</keyword>
<evidence type="ECO:0000256" key="8">
    <source>
        <dbReference type="ARBA" id="ARBA00023065"/>
    </source>
</evidence>
<evidence type="ECO:0000256" key="5">
    <source>
        <dbReference type="ARBA" id="ARBA00022826"/>
    </source>
</evidence>
<keyword evidence="7 12" id="KW-1133">Transmembrane helix</keyword>
<sequence>MAAAPEMPAPRREAWERVTTVPLVVLGAVYIVAYTVYVLAPWIPRGPGSVLFISLIAAWLVFVADVVVRISLTPRGGRWTFARTHPIDMLSAIVPVFRAFRVLSLLRQVPYLQRRSGAAVRANIIIYGTTYAVVFVYFVALATLQAERDAPGATITTFGDSVWWAIVTLATVGYGDMYPITTEGRLYAVFLMAGGVVIVGTASATVISYIGDKVSQVRSHHASGAGAMLEMLGTPDAADEPVADDGPAGGSPDRGQAGGPPDDRDR</sequence>
<feature type="transmembrane region" description="Helical" evidence="12">
    <location>
        <begin position="21"/>
        <end position="43"/>
    </location>
</feature>
<evidence type="ECO:0000256" key="12">
    <source>
        <dbReference type="SAM" id="Phobius"/>
    </source>
</evidence>
<keyword evidence="5" id="KW-0631">Potassium channel</keyword>
<proteinExistence type="predicted"/>
<comment type="subcellular location">
    <subcellularLocation>
        <location evidence="1">Membrane</location>
        <topology evidence="1">Multi-pass membrane protein</topology>
    </subcellularLocation>
</comment>
<evidence type="ECO:0000256" key="11">
    <source>
        <dbReference type="SAM" id="MobiDB-lite"/>
    </source>
</evidence>
<dbReference type="EMBL" id="BAAAMK010000001">
    <property type="protein sequence ID" value="GAA1943951.1"/>
    <property type="molecule type" value="Genomic_DNA"/>
</dbReference>
<feature type="transmembrane region" description="Helical" evidence="12">
    <location>
        <begin position="186"/>
        <end position="210"/>
    </location>
</feature>
<organism evidence="14 15">
    <name type="scientific">Agromyces allii</name>
    <dbReference type="NCBI Taxonomy" id="393607"/>
    <lineage>
        <taxon>Bacteria</taxon>
        <taxon>Bacillati</taxon>
        <taxon>Actinomycetota</taxon>
        <taxon>Actinomycetes</taxon>
        <taxon>Micrococcales</taxon>
        <taxon>Microbacteriaceae</taxon>
        <taxon>Agromyces</taxon>
    </lineage>
</organism>
<evidence type="ECO:0000256" key="10">
    <source>
        <dbReference type="ARBA" id="ARBA00023303"/>
    </source>
</evidence>
<dbReference type="GO" id="GO:0034220">
    <property type="term" value="P:monoatomic ion transmembrane transport"/>
    <property type="evidence" value="ECO:0007669"/>
    <property type="project" value="UniProtKB-KW"/>
</dbReference>
<evidence type="ECO:0000313" key="15">
    <source>
        <dbReference type="Proteomes" id="UP001499954"/>
    </source>
</evidence>
<dbReference type="SUPFAM" id="SSF81324">
    <property type="entry name" value="Voltage-gated potassium channels"/>
    <property type="match status" value="1"/>
</dbReference>
<feature type="domain" description="Ion transport" evidence="13">
    <location>
        <begin position="21"/>
        <end position="212"/>
    </location>
</feature>
<evidence type="ECO:0000256" key="9">
    <source>
        <dbReference type="ARBA" id="ARBA00023136"/>
    </source>
</evidence>
<keyword evidence="9 12" id="KW-0472">Membrane</keyword>
<dbReference type="Gene3D" id="1.10.287.70">
    <property type="match status" value="1"/>
</dbReference>
<keyword evidence="10 14" id="KW-0407">Ion channel</keyword>
<dbReference type="PANTHER" id="PTHR11537:SF254">
    <property type="entry name" value="POTASSIUM VOLTAGE-GATED CHANNEL PROTEIN SHAB"/>
    <property type="match status" value="1"/>
</dbReference>
<protein>
    <submittedName>
        <fullName evidence="14">Potassium channel family protein</fullName>
    </submittedName>
</protein>
<keyword evidence="3" id="KW-0633">Potassium transport</keyword>
<evidence type="ECO:0000259" key="13">
    <source>
        <dbReference type="Pfam" id="PF00520"/>
    </source>
</evidence>
<reference evidence="15" key="1">
    <citation type="journal article" date="2019" name="Int. J. Syst. Evol. Microbiol.">
        <title>The Global Catalogue of Microorganisms (GCM) 10K type strain sequencing project: providing services to taxonomists for standard genome sequencing and annotation.</title>
        <authorList>
            <consortium name="The Broad Institute Genomics Platform"/>
            <consortium name="The Broad Institute Genome Sequencing Center for Infectious Disease"/>
            <person name="Wu L."/>
            <person name="Ma J."/>
        </authorList>
    </citation>
    <scope>NUCLEOTIDE SEQUENCE [LARGE SCALE GENOMIC DNA]</scope>
    <source>
        <strain evidence="15">JCM 13584</strain>
    </source>
</reference>
<dbReference type="PANTHER" id="PTHR11537">
    <property type="entry name" value="VOLTAGE-GATED POTASSIUM CHANNEL"/>
    <property type="match status" value="1"/>
</dbReference>
<feature type="transmembrane region" description="Helical" evidence="12">
    <location>
        <begin position="49"/>
        <end position="68"/>
    </location>
</feature>
<evidence type="ECO:0000256" key="1">
    <source>
        <dbReference type="ARBA" id="ARBA00004141"/>
    </source>
</evidence>
<gene>
    <name evidence="14" type="ORF">GCM10009717_07980</name>
</gene>
<feature type="transmembrane region" description="Helical" evidence="12">
    <location>
        <begin position="152"/>
        <end position="174"/>
    </location>
</feature>
<keyword evidence="15" id="KW-1185">Reference proteome</keyword>
<feature type="transmembrane region" description="Helical" evidence="12">
    <location>
        <begin position="118"/>
        <end position="140"/>
    </location>
</feature>
<feature type="region of interest" description="Disordered" evidence="11">
    <location>
        <begin position="234"/>
        <end position="266"/>
    </location>
</feature>
<evidence type="ECO:0000313" key="14">
    <source>
        <dbReference type="EMBL" id="GAA1943951.1"/>
    </source>
</evidence>
<dbReference type="InterPro" id="IPR028325">
    <property type="entry name" value="VG_K_chnl"/>
</dbReference>
<keyword evidence="8" id="KW-0406">Ion transport</keyword>
<accession>A0ABP5BG62</accession>
<dbReference type="InterPro" id="IPR005821">
    <property type="entry name" value="Ion_trans_dom"/>
</dbReference>
<evidence type="ECO:0000256" key="6">
    <source>
        <dbReference type="ARBA" id="ARBA00022958"/>
    </source>
</evidence>
<comment type="caution">
    <text evidence="14">The sequence shown here is derived from an EMBL/GenBank/DDBJ whole genome shotgun (WGS) entry which is preliminary data.</text>
</comment>
<evidence type="ECO:0000256" key="3">
    <source>
        <dbReference type="ARBA" id="ARBA00022538"/>
    </source>
</evidence>
<evidence type="ECO:0000256" key="2">
    <source>
        <dbReference type="ARBA" id="ARBA00022448"/>
    </source>
</evidence>
<keyword evidence="6" id="KW-0630">Potassium</keyword>
<evidence type="ECO:0000256" key="7">
    <source>
        <dbReference type="ARBA" id="ARBA00022989"/>
    </source>
</evidence>